<dbReference type="GO" id="GO:0016812">
    <property type="term" value="F:hydrolase activity, acting on carbon-nitrogen (but not peptide) bonds, in cyclic amides"/>
    <property type="evidence" value="ECO:0007669"/>
    <property type="project" value="InterPro"/>
</dbReference>
<organism evidence="7 8">
    <name type="scientific">Flavilitoribacter nigricans (strain ATCC 23147 / DSM 23189 / NBRC 102662 / NCIMB 1420 / SS-2)</name>
    <name type="common">Lewinella nigricans</name>
    <dbReference type="NCBI Taxonomy" id="1122177"/>
    <lineage>
        <taxon>Bacteria</taxon>
        <taxon>Pseudomonadati</taxon>
        <taxon>Bacteroidota</taxon>
        <taxon>Saprospiria</taxon>
        <taxon>Saprospirales</taxon>
        <taxon>Lewinellaceae</taxon>
        <taxon>Flavilitoribacter</taxon>
    </lineage>
</organism>
<dbReference type="Gene3D" id="1.20.58.520">
    <property type="entry name" value="Amidohydrolase"/>
    <property type="match status" value="1"/>
</dbReference>
<dbReference type="Pfam" id="PF01979">
    <property type="entry name" value="Amidohydro_1"/>
    <property type="match status" value="1"/>
</dbReference>
<dbReference type="PANTHER" id="PTHR43135">
    <property type="entry name" value="ALPHA-D-RIBOSE 1-METHYLPHOSPHONATE 5-TRIPHOSPHATE DIPHOSPHATASE"/>
    <property type="match status" value="1"/>
</dbReference>
<proteinExistence type="inferred from homology"/>
<evidence type="ECO:0000313" key="7">
    <source>
        <dbReference type="EMBL" id="PHN05734.1"/>
    </source>
</evidence>
<comment type="caution">
    <text evidence="7">The sequence shown here is derived from an EMBL/GenBank/DDBJ whole genome shotgun (WGS) entry which is preliminary data.</text>
</comment>
<feature type="domain" description="Amidohydrolase-related" evidence="6">
    <location>
        <begin position="68"/>
        <end position="445"/>
    </location>
</feature>
<comment type="similarity">
    <text evidence="3">Belongs to the metallo-dependent hydrolases superfamily. DHOase family. Class I DHOase subfamily.</text>
</comment>
<dbReference type="PROSITE" id="PS00482">
    <property type="entry name" value="DIHYDROOROTASE_1"/>
    <property type="match status" value="1"/>
</dbReference>
<sequence>MAMGLLSCTPNDPDIDLLITHAQVVDVRNGKILPDRSVAIRNDTIVRIMAGEATDLRAAQTLDASGQYLIPGLWDMHVHFRGGDTLTEENKKLIPLYLAHGITTVRDAGGDLTDALMQWRADILSGTMDGPNIYTSGPKLDGPNGTWAGSIGVGSVEEVSAALDSLEEIGVDYVKIYDSRITADVYLEIIRQAEARGLKTTGHMPFTAKLEDAIDAGLDASEHLYYAMKGCSPLEDSITAAVRENPVGFWAQLQGYIDSYDPATARALFQKMAAGKTAIVPTLYVGYTINRLAEDDHQQDTMLAYIGPGIQSTYSGRVRGARRSSPAMKAMRQDMEALFQSMVRPMQEEGVLVLAGSDCGPFNSFVYPGSSLHEELKLMVHNAGLSPAEALRAATLNGAIFFEQEAHYGSIEPGKIAELVLLEENPLENIESTQTVSKVILRGKVYERSQLQGMMEAVRY</sequence>
<dbReference type="Proteomes" id="UP000223913">
    <property type="component" value="Unassembled WGS sequence"/>
</dbReference>
<dbReference type="Gene3D" id="3.40.50.10910">
    <property type="entry name" value="Amidohydrolase"/>
    <property type="match status" value="1"/>
</dbReference>
<evidence type="ECO:0000256" key="1">
    <source>
        <dbReference type="ARBA" id="ARBA00001947"/>
    </source>
</evidence>
<accession>A0A2D0NB52</accession>
<dbReference type="InterPro" id="IPR006680">
    <property type="entry name" value="Amidohydro-rel"/>
</dbReference>
<keyword evidence="4" id="KW-0479">Metal-binding</keyword>
<dbReference type="InterPro" id="IPR051781">
    <property type="entry name" value="Metallo-dep_Hydrolase"/>
</dbReference>
<keyword evidence="8" id="KW-1185">Reference proteome</keyword>
<dbReference type="InterPro" id="IPR002195">
    <property type="entry name" value="Dihydroorotase_CS"/>
</dbReference>
<dbReference type="Gene3D" id="3.30.110.90">
    <property type="entry name" value="Amidohydrolase"/>
    <property type="match status" value="1"/>
</dbReference>
<evidence type="ECO:0000256" key="2">
    <source>
        <dbReference type="ARBA" id="ARBA00002368"/>
    </source>
</evidence>
<dbReference type="PANTHER" id="PTHR43135:SF3">
    <property type="entry name" value="ALPHA-D-RIBOSE 1-METHYLPHOSPHONATE 5-TRIPHOSPHATE DIPHOSPHATASE"/>
    <property type="match status" value="1"/>
</dbReference>
<evidence type="ECO:0000313" key="8">
    <source>
        <dbReference type="Proteomes" id="UP000223913"/>
    </source>
</evidence>
<dbReference type="SUPFAM" id="SSF51556">
    <property type="entry name" value="Metallo-dependent hydrolases"/>
    <property type="match status" value="1"/>
</dbReference>
<comment type="cofactor">
    <cofactor evidence="1">
        <name>Zn(2+)</name>
        <dbReference type="ChEBI" id="CHEBI:29105"/>
    </cofactor>
</comment>
<gene>
    <name evidence="7" type="ORF">CRP01_14760</name>
</gene>
<comment type="function">
    <text evidence="2">Catalyzes the reversible cyclization of carbamoyl aspartate to dihydroorotate.</text>
</comment>
<reference evidence="7 8" key="1">
    <citation type="submission" date="2017-10" db="EMBL/GenBank/DDBJ databases">
        <title>The draft genome sequence of Lewinella nigricans NBRC 102662.</title>
        <authorList>
            <person name="Wang K."/>
        </authorList>
    </citation>
    <scope>NUCLEOTIDE SEQUENCE [LARGE SCALE GENOMIC DNA]</scope>
    <source>
        <strain evidence="7 8">NBRC 102662</strain>
    </source>
</reference>
<dbReference type="InterPro" id="IPR032466">
    <property type="entry name" value="Metal_Hydrolase"/>
</dbReference>
<dbReference type="EMBL" id="PDUD01000020">
    <property type="protein sequence ID" value="PHN05734.1"/>
    <property type="molecule type" value="Genomic_DNA"/>
</dbReference>
<evidence type="ECO:0000259" key="6">
    <source>
        <dbReference type="Pfam" id="PF01979"/>
    </source>
</evidence>
<dbReference type="OrthoDB" id="9797498at2"/>
<dbReference type="SUPFAM" id="SSF51338">
    <property type="entry name" value="Composite domain of metallo-dependent hydrolases"/>
    <property type="match status" value="1"/>
</dbReference>
<keyword evidence="5 7" id="KW-0378">Hydrolase</keyword>
<evidence type="ECO:0000256" key="4">
    <source>
        <dbReference type="ARBA" id="ARBA00022723"/>
    </source>
</evidence>
<name>A0A2D0NB52_FLAN2</name>
<dbReference type="Gene3D" id="2.30.40.10">
    <property type="entry name" value="Urease, subunit C, domain 1"/>
    <property type="match status" value="1"/>
</dbReference>
<dbReference type="AlphaFoldDB" id="A0A2D0NB52"/>
<evidence type="ECO:0000256" key="5">
    <source>
        <dbReference type="ARBA" id="ARBA00022801"/>
    </source>
</evidence>
<evidence type="ECO:0000256" key="3">
    <source>
        <dbReference type="ARBA" id="ARBA00010286"/>
    </source>
</evidence>
<dbReference type="GO" id="GO:0046872">
    <property type="term" value="F:metal ion binding"/>
    <property type="evidence" value="ECO:0007669"/>
    <property type="project" value="UniProtKB-KW"/>
</dbReference>
<dbReference type="InterPro" id="IPR011059">
    <property type="entry name" value="Metal-dep_hydrolase_composite"/>
</dbReference>
<protein>
    <submittedName>
        <fullName evidence="7">Amidohydrolase</fullName>
    </submittedName>
</protein>